<evidence type="ECO:0000256" key="7">
    <source>
        <dbReference type="ARBA" id="ARBA00022801"/>
    </source>
</evidence>
<keyword evidence="4" id="KW-0540">Nuclease</keyword>
<sequence>MMNHVDIYTDGSCDTQTRRGAWVAILLINGEKVVLSGIAPDTTHNRMELAAVIAGITYIEKNFEDIQQLHIYTDSQYVTGLMLRRDKLIKTNFITSKGTLLRNADLIKKLYELETQIHLVFTKVKAHQKQGTAINYNIDADKLVRKLMRES</sequence>
<gene>
    <name evidence="9" type="primary">rnhA</name>
    <name evidence="9" type="ORF">GWR21_04095</name>
</gene>
<name>A0A6B9ZE52_9BACT</name>
<dbReference type="EMBL" id="CP048113">
    <property type="protein sequence ID" value="QHS58813.1"/>
    <property type="molecule type" value="Genomic_DNA"/>
</dbReference>
<dbReference type="PANTHER" id="PTHR10642:SF26">
    <property type="entry name" value="RIBONUCLEASE H1"/>
    <property type="match status" value="1"/>
</dbReference>
<reference evidence="9 10" key="1">
    <citation type="submission" date="2020-01" db="EMBL/GenBank/DDBJ databases">
        <title>Complete genome sequence of Chitinophaga sp. H33E-04 isolated from quinoa roots.</title>
        <authorList>
            <person name="Weon H.-Y."/>
            <person name="Lee S.A."/>
        </authorList>
    </citation>
    <scope>NUCLEOTIDE SEQUENCE [LARGE SCALE GENOMIC DNA]</scope>
    <source>
        <strain evidence="9 10">H33E-04</strain>
    </source>
</reference>
<dbReference type="GO" id="GO:0046872">
    <property type="term" value="F:metal ion binding"/>
    <property type="evidence" value="ECO:0007669"/>
    <property type="project" value="UniProtKB-KW"/>
</dbReference>
<dbReference type="InterPro" id="IPR012337">
    <property type="entry name" value="RNaseH-like_sf"/>
</dbReference>
<keyword evidence="5" id="KW-0479">Metal-binding</keyword>
<feature type="domain" description="RNase H type-1" evidence="8">
    <location>
        <begin position="1"/>
        <end position="149"/>
    </location>
</feature>
<keyword evidence="7 9" id="KW-0378">Hydrolase</keyword>
<dbReference type="Pfam" id="PF00075">
    <property type="entry name" value="RNase_H"/>
    <property type="match status" value="1"/>
</dbReference>
<dbReference type="InterPro" id="IPR002156">
    <property type="entry name" value="RNaseH_domain"/>
</dbReference>
<proteinExistence type="inferred from homology"/>
<dbReference type="EC" id="3.1.26.4" evidence="3"/>
<evidence type="ECO:0000256" key="4">
    <source>
        <dbReference type="ARBA" id="ARBA00022722"/>
    </source>
</evidence>
<dbReference type="SUPFAM" id="SSF53098">
    <property type="entry name" value="Ribonuclease H-like"/>
    <property type="match status" value="1"/>
</dbReference>
<dbReference type="Gene3D" id="3.30.420.10">
    <property type="entry name" value="Ribonuclease H-like superfamily/Ribonuclease H"/>
    <property type="match status" value="1"/>
</dbReference>
<dbReference type="Proteomes" id="UP000476411">
    <property type="component" value="Chromosome"/>
</dbReference>
<dbReference type="GO" id="GO:0004523">
    <property type="term" value="F:RNA-DNA hybrid ribonuclease activity"/>
    <property type="evidence" value="ECO:0007669"/>
    <property type="project" value="UniProtKB-EC"/>
</dbReference>
<dbReference type="InterPro" id="IPR036397">
    <property type="entry name" value="RNaseH_sf"/>
</dbReference>
<evidence type="ECO:0000313" key="10">
    <source>
        <dbReference type="Proteomes" id="UP000476411"/>
    </source>
</evidence>
<dbReference type="GO" id="GO:0043137">
    <property type="term" value="P:DNA replication, removal of RNA primer"/>
    <property type="evidence" value="ECO:0007669"/>
    <property type="project" value="TreeGrafter"/>
</dbReference>
<evidence type="ECO:0000256" key="5">
    <source>
        <dbReference type="ARBA" id="ARBA00022723"/>
    </source>
</evidence>
<dbReference type="GO" id="GO:0003676">
    <property type="term" value="F:nucleic acid binding"/>
    <property type="evidence" value="ECO:0007669"/>
    <property type="project" value="InterPro"/>
</dbReference>
<evidence type="ECO:0000256" key="1">
    <source>
        <dbReference type="ARBA" id="ARBA00000077"/>
    </source>
</evidence>
<dbReference type="PANTHER" id="PTHR10642">
    <property type="entry name" value="RIBONUCLEASE H1"/>
    <property type="match status" value="1"/>
</dbReference>
<comment type="similarity">
    <text evidence="2">Belongs to the RNase H family.</text>
</comment>
<evidence type="ECO:0000313" key="9">
    <source>
        <dbReference type="EMBL" id="QHS58813.1"/>
    </source>
</evidence>
<protein>
    <recommendedName>
        <fullName evidence="3">ribonuclease H</fullName>
        <ecNumber evidence="3">3.1.26.4</ecNumber>
    </recommendedName>
</protein>
<evidence type="ECO:0000256" key="2">
    <source>
        <dbReference type="ARBA" id="ARBA00005300"/>
    </source>
</evidence>
<dbReference type="KEGG" id="chih:GWR21_04095"/>
<comment type="catalytic activity">
    <reaction evidence="1">
        <text>Endonucleolytic cleavage to 5'-phosphomonoester.</text>
        <dbReference type="EC" id="3.1.26.4"/>
    </reaction>
</comment>
<evidence type="ECO:0000259" key="8">
    <source>
        <dbReference type="PROSITE" id="PS50879"/>
    </source>
</evidence>
<dbReference type="PROSITE" id="PS50879">
    <property type="entry name" value="RNASE_H_1"/>
    <property type="match status" value="1"/>
</dbReference>
<organism evidence="9 10">
    <name type="scientific">Chitinophaga agri</name>
    <dbReference type="NCBI Taxonomy" id="2703787"/>
    <lineage>
        <taxon>Bacteria</taxon>
        <taxon>Pseudomonadati</taxon>
        <taxon>Bacteroidota</taxon>
        <taxon>Chitinophagia</taxon>
        <taxon>Chitinophagales</taxon>
        <taxon>Chitinophagaceae</taxon>
        <taxon>Chitinophaga</taxon>
    </lineage>
</organism>
<keyword evidence="6" id="KW-0255">Endonuclease</keyword>
<accession>A0A6B9ZE52</accession>
<dbReference type="InterPro" id="IPR050092">
    <property type="entry name" value="RNase_H"/>
</dbReference>
<keyword evidence="10" id="KW-1185">Reference proteome</keyword>
<evidence type="ECO:0000256" key="3">
    <source>
        <dbReference type="ARBA" id="ARBA00012180"/>
    </source>
</evidence>
<evidence type="ECO:0000256" key="6">
    <source>
        <dbReference type="ARBA" id="ARBA00022759"/>
    </source>
</evidence>
<dbReference type="RefSeq" id="WP_162330516.1">
    <property type="nucleotide sequence ID" value="NZ_CP048113.1"/>
</dbReference>
<dbReference type="AlphaFoldDB" id="A0A6B9ZE52"/>